<feature type="chain" id="PRO_5017547618" description="Low-complexity protein" evidence="2">
    <location>
        <begin position="26"/>
        <end position="112"/>
    </location>
</feature>
<gene>
    <name evidence="3" type="ORF">DZC52_13530</name>
</gene>
<evidence type="ECO:0000256" key="1">
    <source>
        <dbReference type="SAM" id="MobiDB-lite"/>
    </source>
</evidence>
<evidence type="ECO:0000313" key="3">
    <source>
        <dbReference type="EMBL" id="RFF29322.1"/>
    </source>
</evidence>
<feature type="compositionally biased region" description="Gly residues" evidence="1">
    <location>
        <begin position="99"/>
        <end position="112"/>
    </location>
</feature>
<feature type="compositionally biased region" description="Basic and acidic residues" evidence="1">
    <location>
        <begin position="47"/>
        <end position="71"/>
    </location>
</feature>
<organism evidence="3 4">
    <name type="scientific">Wenzhouxiangella sediminis</name>
    <dbReference type="NCBI Taxonomy" id="1792836"/>
    <lineage>
        <taxon>Bacteria</taxon>
        <taxon>Pseudomonadati</taxon>
        <taxon>Pseudomonadota</taxon>
        <taxon>Gammaproteobacteria</taxon>
        <taxon>Chromatiales</taxon>
        <taxon>Wenzhouxiangellaceae</taxon>
        <taxon>Wenzhouxiangella</taxon>
    </lineage>
</organism>
<proteinExistence type="predicted"/>
<protein>
    <recommendedName>
        <fullName evidence="5">Low-complexity protein</fullName>
    </recommendedName>
</protein>
<accession>A0A3E1K5L5</accession>
<evidence type="ECO:0008006" key="5">
    <source>
        <dbReference type="Google" id="ProtNLM"/>
    </source>
</evidence>
<keyword evidence="2" id="KW-0732">Signal</keyword>
<dbReference type="AlphaFoldDB" id="A0A3E1K5L5"/>
<name>A0A3E1K5L5_9GAMM</name>
<evidence type="ECO:0000313" key="4">
    <source>
        <dbReference type="Proteomes" id="UP000260351"/>
    </source>
</evidence>
<comment type="caution">
    <text evidence="3">The sequence shown here is derived from an EMBL/GenBank/DDBJ whole genome shotgun (WGS) entry which is preliminary data.</text>
</comment>
<reference evidence="3 4" key="1">
    <citation type="submission" date="2018-08" db="EMBL/GenBank/DDBJ databases">
        <title>Wenzhouxiangella salilacus sp. nov., a novel bacterium isolated from a saline lake in Xinjiang Province, China.</title>
        <authorList>
            <person name="Han S."/>
        </authorList>
    </citation>
    <scope>NUCLEOTIDE SEQUENCE [LARGE SCALE GENOMIC DNA]</scope>
    <source>
        <strain evidence="3 4">XDB06</strain>
    </source>
</reference>
<dbReference type="EMBL" id="QUZK01000048">
    <property type="protein sequence ID" value="RFF29322.1"/>
    <property type="molecule type" value="Genomic_DNA"/>
</dbReference>
<evidence type="ECO:0000256" key="2">
    <source>
        <dbReference type="SAM" id="SignalP"/>
    </source>
</evidence>
<dbReference type="RefSeq" id="WP_116651688.1">
    <property type="nucleotide sequence ID" value="NZ_QUZK01000048.1"/>
</dbReference>
<sequence>MSDKKYLLTAISTVAAASFSLSALASQDASIDPFQAEDLPAGFQVSADDHKDGEGKCGEGNCGEDKDKDEEGSCGEGSCGEGDSDDEHHDDDKDEEGSCGEGSCGEGSCGSA</sequence>
<feature type="signal peptide" evidence="2">
    <location>
        <begin position="1"/>
        <end position="25"/>
    </location>
</feature>
<keyword evidence="4" id="KW-1185">Reference proteome</keyword>
<feature type="region of interest" description="Disordered" evidence="1">
    <location>
        <begin position="40"/>
        <end position="112"/>
    </location>
</feature>
<dbReference type="Proteomes" id="UP000260351">
    <property type="component" value="Unassembled WGS sequence"/>
</dbReference>